<sequence>MPFLFEKLDVYRKSIDFADSICELTKDFPRGNYYLADQLNRASLSISANIAEGNGRYHKADRANFFRMARGSAFECVPVLEICFRRGLIEKEKSEVLKKTIEEISKMLSGLINKQNINQL</sequence>
<dbReference type="SUPFAM" id="SSF158446">
    <property type="entry name" value="IVS-encoded protein-like"/>
    <property type="match status" value="1"/>
</dbReference>
<name>A0A1F5Z2V3_9BACT</name>
<dbReference type="Pfam" id="PF05635">
    <property type="entry name" value="23S_rRNA_IVP"/>
    <property type="match status" value="1"/>
</dbReference>
<dbReference type="PANTHER" id="PTHR38471">
    <property type="entry name" value="FOUR HELIX BUNDLE PROTEIN"/>
    <property type="match status" value="1"/>
</dbReference>
<dbReference type="NCBIfam" id="TIGR02436">
    <property type="entry name" value="four helix bundle protein"/>
    <property type="match status" value="1"/>
</dbReference>
<dbReference type="InterPro" id="IPR036583">
    <property type="entry name" value="23S_rRNA_IVS_sf"/>
</dbReference>
<dbReference type="AlphaFoldDB" id="A0A1F5Z2V3"/>
<dbReference type="STRING" id="1817867.A3F83_07510"/>
<accession>A0A1F5Z2V3</accession>
<dbReference type="InterPro" id="IPR012657">
    <property type="entry name" value="23S_rRNA-intervening_sequence"/>
</dbReference>
<dbReference type="CDD" id="cd16377">
    <property type="entry name" value="23S_rRNA_IVP_like"/>
    <property type="match status" value="1"/>
</dbReference>
<dbReference type="Gene3D" id="1.20.1440.60">
    <property type="entry name" value="23S rRNA-intervening sequence"/>
    <property type="match status" value="1"/>
</dbReference>
<gene>
    <name evidence="1" type="ORF">A3F83_07510</name>
</gene>
<evidence type="ECO:0000313" key="1">
    <source>
        <dbReference type="EMBL" id="OGG06693.1"/>
    </source>
</evidence>
<dbReference type="EMBL" id="MFIX01000010">
    <property type="protein sequence ID" value="OGG06693.1"/>
    <property type="molecule type" value="Genomic_DNA"/>
</dbReference>
<organism evidence="1 2">
    <name type="scientific">Candidatus Glassbacteria bacterium RIFCSPLOWO2_12_FULL_58_11</name>
    <dbReference type="NCBI Taxonomy" id="1817867"/>
    <lineage>
        <taxon>Bacteria</taxon>
        <taxon>Candidatus Glassiibacteriota</taxon>
    </lineage>
</organism>
<reference evidence="1 2" key="1">
    <citation type="journal article" date="2016" name="Nat. Commun.">
        <title>Thousands of microbial genomes shed light on interconnected biogeochemical processes in an aquifer system.</title>
        <authorList>
            <person name="Anantharaman K."/>
            <person name="Brown C.T."/>
            <person name="Hug L.A."/>
            <person name="Sharon I."/>
            <person name="Castelle C.J."/>
            <person name="Probst A.J."/>
            <person name="Thomas B.C."/>
            <person name="Singh A."/>
            <person name="Wilkins M.J."/>
            <person name="Karaoz U."/>
            <person name="Brodie E.L."/>
            <person name="Williams K.H."/>
            <person name="Hubbard S.S."/>
            <person name="Banfield J.F."/>
        </authorList>
    </citation>
    <scope>NUCLEOTIDE SEQUENCE [LARGE SCALE GENOMIC DNA]</scope>
</reference>
<proteinExistence type="predicted"/>
<evidence type="ECO:0000313" key="2">
    <source>
        <dbReference type="Proteomes" id="UP000179129"/>
    </source>
</evidence>
<dbReference type="Proteomes" id="UP000179129">
    <property type="component" value="Unassembled WGS sequence"/>
</dbReference>
<dbReference type="PANTHER" id="PTHR38471:SF2">
    <property type="entry name" value="FOUR HELIX BUNDLE PROTEIN"/>
    <property type="match status" value="1"/>
</dbReference>
<comment type="caution">
    <text evidence="1">The sequence shown here is derived from an EMBL/GenBank/DDBJ whole genome shotgun (WGS) entry which is preliminary data.</text>
</comment>
<protein>
    <submittedName>
        <fullName evidence="1">Four helix bundle protein</fullName>
    </submittedName>
</protein>